<reference evidence="4" key="1">
    <citation type="journal article" date="2024" name="IScience">
        <title>Strigolactones Initiate the Formation of Haustorium-like Structures in Castilleja.</title>
        <authorList>
            <person name="Buerger M."/>
            <person name="Peterson D."/>
            <person name="Chory J."/>
        </authorList>
    </citation>
    <scope>NUCLEOTIDE SEQUENCE [LARGE SCALE GENOMIC DNA]</scope>
</reference>
<dbReference type="PANTHER" id="PTHR31672:SF13">
    <property type="entry name" value="F-BOX PROTEIN CPR30-LIKE"/>
    <property type="match status" value="1"/>
</dbReference>
<dbReference type="Pfam" id="PF00646">
    <property type="entry name" value="F-box"/>
    <property type="match status" value="1"/>
</dbReference>
<feature type="domain" description="F-box" evidence="2">
    <location>
        <begin position="1"/>
        <end position="45"/>
    </location>
</feature>
<dbReference type="Proteomes" id="UP001632038">
    <property type="component" value="Unassembled WGS sequence"/>
</dbReference>
<dbReference type="AlphaFoldDB" id="A0ABD3D7D2"/>
<dbReference type="Gene3D" id="1.20.1280.50">
    <property type="match status" value="1"/>
</dbReference>
<dbReference type="PANTHER" id="PTHR31672">
    <property type="entry name" value="BNACNNG10540D PROTEIN"/>
    <property type="match status" value="1"/>
</dbReference>
<dbReference type="Pfam" id="PF07734">
    <property type="entry name" value="FBA_1"/>
    <property type="match status" value="1"/>
</dbReference>
<keyword evidence="1" id="KW-0812">Transmembrane</keyword>
<gene>
    <name evidence="3" type="ORF">CASFOL_017591</name>
</gene>
<dbReference type="InterPro" id="IPR017451">
    <property type="entry name" value="F-box-assoc_interact_dom"/>
</dbReference>
<dbReference type="SMART" id="SM00256">
    <property type="entry name" value="FBOX"/>
    <property type="match status" value="1"/>
</dbReference>
<evidence type="ECO:0000313" key="3">
    <source>
        <dbReference type="EMBL" id="KAL3638220.1"/>
    </source>
</evidence>
<dbReference type="InterPro" id="IPR036047">
    <property type="entry name" value="F-box-like_dom_sf"/>
</dbReference>
<keyword evidence="1" id="KW-1133">Transmembrane helix</keyword>
<organism evidence="3 4">
    <name type="scientific">Castilleja foliolosa</name>
    <dbReference type="NCBI Taxonomy" id="1961234"/>
    <lineage>
        <taxon>Eukaryota</taxon>
        <taxon>Viridiplantae</taxon>
        <taxon>Streptophyta</taxon>
        <taxon>Embryophyta</taxon>
        <taxon>Tracheophyta</taxon>
        <taxon>Spermatophyta</taxon>
        <taxon>Magnoliopsida</taxon>
        <taxon>eudicotyledons</taxon>
        <taxon>Gunneridae</taxon>
        <taxon>Pentapetalae</taxon>
        <taxon>asterids</taxon>
        <taxon>lamiids</taxon>
        <taxon>Lamiales</taxon>
        <taxon>Orobanchaceae</taxon>
        <taxon>Pedicularideae</taxon>
        <taxon>Castillejinae</taxon>
        <taxon>Castilleja</taxon>
    </lineage>
</organism>
<dbReference type="InterPro" id="IPR050796">
    <property type="entry name" value="SCF_F-box_component"/>
</dbReference>
<evidence type="ECO:0000313" key="4">
    <source>
        <dbReference type="Proteomes" id="UP001632038"/>
    </source>
</evidence>
<feature type="transmembrane region" description="Helical" evidence="1">
    <location>
        <begin position="93"/>
        <end position="117"/>
    </location>
</feature>
<dbReference type="PROSITE" id="PS50181">
    <property type="entry name" value="FBOX"/>
    <property type="match status" value="1"/>
</dbReference>
<evidence type="ECO:0000259" key="2">
    <source>
        <dbReference type="PROSITE" id="PS50181"/>
    </source>
</evidence>
<protein>
    <recommendedName>
        <fullName evidence="2">F-box domain-containing protein</fullName>
    </recommendedName>
</protein>
<dbReference type="EMBL" id="JAVIJP010000019">
    <property type="protein sequence ID" value="KAL3638220.1"/>
    <property type="molecule type" value="Genomic_DNA"/>
</dbReference>
<comment type="caution">
    <text evidence="3">The sequence shown here is derived from an EMBL/GenBank/DDBJ whole genome shotgun (WGS) entry which is preliminary data.</text>
</comment>
<keyword evidence="1" id="KW-0472">Membrane</keyword>
<name>A0ABD3D7D2_9LAMI</name>
<dbReference type="InterPro" id="IPR001810">
    <property type="entry name" value="F-box_dom"/>
</dbReference>
<proteinExistence type="predicted"/>
<dbReference type="InterPro" id="IPR006527">
    <property type="entry name" value="F-box-assoc_dom_typ1"/>
</dbReference>
<keyword evidence="4" id="KW-1185">Reference proteome</keyword>
<accession>A0ABD3D7D2</accession>
<dbReference type="NCBIfam" id="TIGR01640">
    <property type="entry name" value="F_box_assoc_1"/>
    <property type="match status" value="1"/>
</dbReference>
<sequence>MLPTLPFDVITIILLMLPAKALVKFQCVCTSFRDLIRDQTFIKKHLHLSSSKGYLLHKSLQHNGHRTLNLLCDKTFDQTLEIELPLDLTTVSFITIGSFNGLLCLAVAYCFGALIYICNPLIRKYRTINFPITSIGYSFGHSRFSITLGFGYHDETNDYKIVRIVSSPVEQDVVNNYIDSENPNITTKIEVYSLMDDLWKEIEPDYFPWDMFDARSDIVVNETIHWKATYLDTTGDVMVILAFHLGDEVFRELSLPNYSSDGEDLVEYIGVYKGNLSLFVFHLNRVPLDEKCHLWVMKEYGVESSWMKVHSVVINPRVVSPLTFTRNNEIVYEDGDDESVVYDFDTKTSRVVIGREEKVVQDLVTYVESLVMIDG</sequence>
<dbReference type="SUPFAM" id="SSF81383">
    <property type="entry name" value="F-box domain"/>
    <property type="match status" value="1"/>
</dbReference>
<evidence type="ECO:0000256" key="1">
    <source>
        <dbReference type="SAM" id="Phobius"/>
    </source>
</evidence>